<keyword evidence="1" id="KW-0812">Transmembrane</keyword>
<dbReference type="Proteomes" id="UP001597114">
    <property type="component" value="Unassembled WGS sequence"/>
</dbReference>
<name>A0ABW4EWH5_9PSEU</name>
<dbReference type="EMBL" id="JBHUCO010000018">
    <property type="protein sequence ID" value="MFD1519613.1"/>
    <property type="molecule type" value="Genomic_DNA"/>
</dbReference>
<dbReference type="Gene3D" id="1.20.1300.10">
    <property type="entry name" value="Fumarate reductase/succinate dehydrogenase, transmembrane subunit"/>
    <property type="match status" value="1"/>
</dbReference>
<evidence type="ECO:0000313" key="2">
    <source>
        <dbReference type="EMBL" id="MFD1519613.1"/>
    </source>
</evidence>
<feature type="transmembrane region" description="Helical" evidence="1">
    <location>
        <begin position="169"/>
        <end position="190"/>
    </location>
</feature>
<dbReference type="RefSeq" id="WP_344725266.1">
    <property type="nucleotide sequence ID" value="NZ_BAAAUS010000030.1"/>
</dbReference>
<comment type="caution">
    <text evidence="2">The sequence shown here is derived from an EMBL/GenBank/DDBJ whole genome shotgun (WGS) entry which is preliminary data.</text>
</comment>
<sequence>MVTVGERPAVRARHTPRPSSVQLKFVMAVSGALALLYLIAHMIGNLKIFLGADAINTYAAWLRTVGEPALPMQTLLWIVRVVLVVAIVAHIVSATILARRARRARPVRYAHRQPVRGSYAARTMRWGGVIILLFIIYHLLDLTAGTLNPQFVEGDVHSNLVVDFAPSHWYATVAYTVAVIAVGFHVRHGLWSGLQTLGRSSAAAQNTIKGVALVVAVLLTVGFLSVPFSILTGLVR</sequence>
<proteinExistence type="predicted"/>
<feature type="transmembrane region" description="Helical" evidence="1">
    <location>
        <begin position="21"/>
        <end position="40"/>
    </location>
</feature>
<reference evidence="3" key="1">
    <citation type="journal article" date="2019" name="Int. J. Syst. Evol. Microbiol.">
        <title>The Global Catalogue of Microorganisms (GCM) 10K type strain sequencing project: providing services to taxonomists for standard genome sequencing and annotation.</title>
        <authorList>
            <consortium name="The Broad Institute Genomics Platform"/>
            <consortium name="The Broad Institute Genome Sequencing Center for Infectious Disease"/>
            <person name="Wu L."/>
            <person name="Ma J."/>
        </authorList>
    </citation>
    <scope>NUCLEOTIDE SEQUENCE [LARGE SCALE GENOMIC DNA]</scope>
    <source>
        <strain evidence="3">CCM 7043</strain>
    </source>
</reference>
<dbReference type="InterPro" id="IPR034804">
    <property type="entry name" value="SQR/QFR_C/D"/>
</dbReference>
<dbReference type="CDD" id="cd03498">
    <property type="entry name" value="SQR_TypeB_2_TM"/>
    <property type="match status" value="1"/>
</dbReference>
<dbReference type="InterPro" id="IPR011138">
    <property type="entry name" value="Cytochrome_b-558"/>
</dbReference>
<feature type="transmembrane region" description="Helical" evidence="1">
    <location>
        <begin position="211"/>
        <end position="235"/>
    </location>
</feature>
<dbReference type="SUPFAM" id="SSF81343">
    <property type="entry name" value="Fumarate reductase respiratory complex transmembrane subunits"/>
    <property type="match status" value="1"/>
</dbReference>
<dbReference type="NCBIfam" id="TIGR02046">
    <property type="entry name" value="sdhC_b558_fam"/>
    <property type="match status" value="1"/>
</dbReference>
<feature type="transmembrane region" description="Helical" evidence="1">
    <location>
        <begin position="119"/>
        <end position="140"/>
    </location>
</feature>
<keyword evidence="1" id="KW-0472">Membrane</keyword>
<keyword evidence="1" id="KW-1133">Transmembrane helix</keyword>
<protein>
    <submittedName>
        <fullName evidence="2">Succinate dehydrogenase cytochrome b subunit</fullName>
    </submittedName>
</protein>
<keyword evidence="3" id="KW-1185">Reference proteome</keyword>
<gene>
    <name evidence="2" type="ORF">ACFSJD_19120</name>
</gene>
<organism evidence="2 3">
    <name type="scientific">Pseudonocardia yunnanensis</name>
    <dbReference type="NCBI Taxonomy" id="58107"/>
    <lineage>
        <taxon>Bacteria</taxon>
        <taxon>Bacillati</taxon>
        <taxon>Actinomycetota</taxon>
        <taxon>Actinomycetes</taxon>
        <taxon>Pseudonocardiales</taxon>
        <taxon>Pseudonocardiaceae</taxon>
        <taxon>Pseudonocardia</taxon>
    </lineage>
</organism>
<evidence type="ECO:0000313" key="3">
    <source>
        <dbReference type="Proteomes" id="UP001597114"/>
    </source>
</evidence>
<evidence type="ECO:0000256" key="1">
    <source>
        <dbReference type="SAM" id="Phobius"/>
    </source>
</evidence>
<accession>A0ABW4EWH5</accession>
<feature type="transmembrane region" description="Helical" evidence="1">
    <location>
        <begin position="77"/>
        <end position="98"/>
    </location>
</feature>